<dbReference type="GO" id="GO:0005634">
    <property type="term" value="C:nucleus"/>
    <property type="evidence" value="ECO:0007669"/>
    <property type="project" value="UniProtKB-SubCell"/>
</dbReference>
<evidence type="ECO:0000256" key="7">
    <source>
        <dbReference type="RuleBase" id="RU004020"/>
    </source>
</evidence>
<evidence type="ECO:0000256" key="1">
    <source>
        <dbReference type="ARBA" id="ARBA00004123"/>
    </source>
</evidence>
<keyword evidence="6" id="KW-0539">Nucleus</keyword>
<evidence type="ECO:0000256" key="4">
    <source>
        <dbReference type="ARBA" id="ARBA00023125"/>
    </source>
</evidence>
<feature type="region of interest" description="Disordered" evidence="8">
    <location>
        <begin position="438"/>
        <end position="519"/>
    </location>
</feature>
<evidence type="ECO:0000259" key="9">
    <source>
        <dbReference type="PROSITE" id="PS00434"/>
    </source>
</evidence>
<dbReference type="PANTHER" id="PTHR10015">
    <property type="entry name" value="HEAT SHOCK TRANSCRIPTION FACTOR"/>
    <property type="match status" value="1"/>
</dbReference>
<dbReference type="InterPro" id="IPR036388">
    <property type="entry name" value="WH-like_DNA-bd_sf"/>
</dbReference>
<feature type="region of interest" description="Disordered" evidence="8">
    <location>
        <begin position="138"/>
        <end position="176"/>
    </location>
</feature>
<dbReference type="PANTHER" id="PTHR10015:SF427">
    <property type="entry name" value="HEAT SHOCK FACTOR PROTEIN"/>
    <property type="match status" value="1"/>
</dbReference>
<feature type="region of interest" description="Disordered" evidence="8">
    <location>
        <begin position="1"/>
        <end position="27"/>
    </location>
</feature>
<name>A0A163MN47_ABSGL</name>
<feature type="compositionally biased region" description="Low complexity" evidence="8">
    <location>
        <begin position="141"/>
        <end position="150"/>
    </location>
</feature>
<dbReference type="GO" id="GO:0003700">
    <property type="term" value="F:DNA-binding transcription factor activity"/>
    <property type="evidence" value="ECO:0007669"/>
    <property type="project" value="InterPro"/>
</dbReference>
<comment type="subcellular location">
    <subcellularLocation>
        <location evidence="1">Nucleus</location>
    </subcellularLocation>
</comment>
<dbReference type="PROSITE" id="PS00434">
    <property type="entry name" value="HSF_DOMAIN"/>
    <property type="match status" value="1"/>
</dbReference>
<dbReference type="InterPro" id="IPR036390">
    <property type="entry name" value="WH_DNA-bd_sf"/>
</dbReference>
<dbReference type="FunFam" id="1.10.10.10:FF:000027">
    <property type="entry name" value="Heat shock transcription factor 1"/>
    <property type="match status" value="1"/>
</dbReference>
<evidence type="ECO:0000256" key="6">
    <source>
        <dbReference type="ARBA" id="ARBA00023242"/>
    </source>
</evidence>
<proteinExistence type="inferred from homology"/>
<dbReference type="InParanoid" id="A0A163MN47"/>
<keyword evidence="5" id="KW-0804">Transcription</keyword>
<feature type="compositionally biased region" description="Low complexity" evidence="8">
    <location>
        <begin position="165"/>
        <end position="176"/>
    </location>
</feature>
<evidence type="ECO:0000256" key="3">
    <source>
        <dbReference type="ARBA" id="ARBA00023015"/>
    </source>
</evidence>
<evidence type="ECO:0000313" key="11">
    <source>
        <dbReference type="Proteomes" id="UP000078561"/>
    </source>
</evidence>
<feature type="domain" description="HSF-type DNA-binding" evidence="9">
    <location>
        <begin position="81"/>
        <end position="105"/>
    </location>
</feature>
<protein>
    <recommendedName>
        <fullName evidence="9">HSF-type DNA-binding domain-containing protein</fullName>
    </recommendedName>
</protein>
<dbReference type="EMBL" id="LT554635">
    <property type="protein sequence ID" value="SAM06716.1"/>
    <property type="molecule type" value="Genomic_DNA"/>
</dbReference>
<dbReference type="GO" id="GO:0043565">
    <property type="term" value="F:sequence-specific DNA binding"/>
    <property type="evidence" value="ECO:0007669"/>
    <property type="project" value="InterPro"/>
</dbReference>
<feature type="region of interest" description="Disordered" evidence="8">
    <location>
        <begin position="534"/>
        <end position="561"/>
    </location>
</feature>
<dbReference type="OrthoDB" id="60033at2759"/>
<evidence type="ECO:0000256" key="2">
    <source>
        <dbReference type="ARBA" id="ARBA00006403"/>
    </source>
</evidence>
<feature type="region of interest" description="Disordered" evidence="8">
    <location>
        <begin position="250"/>
        <end position="335"/>
    </location>
</feature>
<feature type="compositionally biased region" description="Polar residues" evidence="8">
    <location>
        <begin position="438"/>
        <end position="458"/>
    </location>
</feature>
<feature type="compositionally biased region" description="Basic residues" evidence="8">
    <location>
        <begin position="552"/>
        <end position="561"/>
    </location>
</feature>
<keyword evidence="4" id="KW-0238">DNA-binding</keyword>
<feature type="compositionally biased region" description="Basic and acidic residues" evidence="8">
    <location>
        <begin position="1"/>
        <end position="13"/>
    </location>
</feature>
<dbReference type="Proteomes" id="UP000078561">
    <property type="component" value="Unassembled WGS sequence"/>
</dbReference>
<feature type="compositionally biased region" description="Low complexity" evidence="8">
    <location>
        <begin position="14"/>
        <end position="27"/>
    </location>
</feature>
<dbReference type="Pfam" id="PF00447">
    <property type="entry name" value="HSF_DNA-bind"/>
    <property type="match status" value="1"/>
</dbReference>
<dbReference type="SUPFAM" id="SSF46785">
    <property type="entry name" value="Winged helix' DNA-binding domain"/>
    <property type="match status" value="1"/>
</dbReference>
<evidence type="ECO:0000256" key="5">
    <source>
        <dbReference type="ARBA" id="ARBA00023163"/>
    </source>
</evidence>
<evidence type="ECO:0000313" key="10">
    <source>
        <dbReference type="EMBL" id="SAM06716.1"/>
    </source>
</evidence>
<dbReference type="SMART" id="SM00415">
    <property type="entry name" value="HSF"/>
    <property type="match status" value="1"/>
</dbReference>
<keyword evidence="11" id="KW-1185">Reference proteome</keyword>
<dbReference type="InterPro" id="IPR000232">
    <property type="entry name" value="HSF_DNA-bd"/>
</dbReference>
<keyword evidence="3" id="KW-0805">Transcription regulation</keyword>
<dbReference type="Gene3D" id="1.10.10.10">
    <property type="entry name" value="Winged helix-like DNA-binding domain superfamily/Winged helix DNA-binding domain"/>
    <property type="match status" value="1"/>
</dbReference>
<feature type="compositionally biased region" description="Polar residues" evidence="8">
    <location>
        <begin position="250"/>
        <end position="322"/>
    </location>
</feature>
<reference evidence="10" key="1">
    <citation type="submission" date="2016-04" db="EMBL/GenBank/DDBJ databases">
        <authorList>
            <person name="Evans L.H."/>
            <person name="Alamgir A."/>
            <person name="Owens N."/>
            <person name="Weber N.D."/>
            <person name="Virtaneva K."/>
            <person name="Barbian K."/>
            <person name="Babar A."/>
            <person name="Rosenke K."/>
        </authorList>
    </citation>
    <scope>NUCLEOTIDE SEQUENCE [LARGE SCALE GENOMIC DNA]</scope>
    <source>
        <strain evidence="10">CBS 101.48</strain>
    </source>
</reference>
<accession>A0A163MN47</accession>
<evidence type="ECO:0000256" key="8">
    <source>
        <dbReference type="SAM" id="MobiDB-lite"/>
    </source>
</evidence>
<dbReference type="STRING" id="4829.A0A163MN47"/>
<dbReference type="PRINTS" id="PR00056">
    <property type="entry name" value="HSFDOMAIN"/>
</dbReference>
<gene>
    <name evidence="10" type="primary">ABSGL_12487.1 scaffold 12955</name>
</gene>
<feature type="compositionally biased region" description="Polar residues" evidence="8">
    <location>
        <begin position="484"/>
        <end position="494"/>
    </location>
</feature>
<feature type="compositionally biased region" description="Basic residues" evidence="8">
    <location>
        <begin position="468"/>
        <end position="483"/>
    </location>
</feature>
<sequence>MSRNNESKEKSDHQQQQPSSSSTFSNSDTFSFRVEPTTASIFISKLFGMVNDIVTQDLIGWSSEGDKFCVHDVRKFSQSVLPQYFKHSNWASFVRQLNMYGFHKVNDRLNTPKDQHACEFHHPLFYQSGRNIIRKIRRNSNKTSSTTASTVELDAPPIPPPIPSPTETQQQQQQLSQELISLSLQHIKNYPSLRQGRPMCASLPSEISASSISQQGSHMPISSLLSPNTHIYYGSDTSYYGFDSPIISNGSTSTDNCDITGMTNERSAPSDDISTNPGSQRRNPNTRNDMDTDSTSNYNCKNDKSPSTNTQGNRHMVNNQGDGHNGNMKQKQKSDMSTVDMIYRSFGEHLRRFNKETDSLNLELSQMKLHLKNQASTINSMTDLISFMSGYQGKEAQNRNSASTMTSGDTSQGKLKIRFASTSIPYNALFFFPLDAPESSSNAVNNEEPPSSAINHQEPTQHDVKAPVSHHHHHHHHHYHHRPSLSNGGSVTTSDIEDRAEGSVMDPANEVTSPTKKDHHMHLTLMEWSLFTSSMGTTTSQPDDLTSEPFKAPRKRKRQDD</sequence>
<comment type="similarity">
    <text evidence="2 7">Belongs to the HSF family.</text>
</comment>
<dbReference type="AlphaFoldDB" id="A0A163MN47"/>
<feature type="compositionally biased region" description="Polar residues" evidence="8">
    <location>
        <begin position="534"/>
        <end position="544"/>
    </location>
</feature>
<organism evidence="10">
    <name type="scientific">Absidia glauca</name>
    <name type="common">Pin mould</name>
    <dbReference type="NCBI Taxonomy" id="4829"/>
    <lineage>
        <taxon>Eukaryota</taxon>
        <taxon>Fungi</taxon>
        <taxon>Fungi incertae sedis</taxon>
        <taxon>Mucoromycota</taxon>
        <taxon>Mucoromycotina</taxon>
        <taxon>Mucoromycetes</taxon>
        <taxon>Mucorales</taxon>
        <taxon>Cunninghamellaceae</taxon>
        <taxon>Absidia</taxon>
    </lineage>
</organism>